<feature type="transmembrane region" description="Helical" evidence="1">
    <location>
        <begin position="41"/>
        <end position="63"/>
    </location>
</feature>
<dbReference type="Proteomes" id="UP001460202">
    <property type="component" value="Unassembled WGS sequence"/>
</dbReference>
<dbReference type="InterPro" id="IPR050640">
    <property type="entry name" value="Bact_2-comp_sensor_kinase"/>
</dbReference>
<gene>
    <name evidence="3" type="ORF">WMO46_02180</name>
</gene>
<dbReference type="InterPro" id="IPR010559">
    <property type="entry name" value="Sig_transdc_His_kin_internal"/>
</dbReference>
<name>A0ABV1GTN6_9BACT</name>
<evidence type="ECO:0000313" key="3">
    <source>
        <dbReference type="EMBL" id="MEQ2543757.1"/>
    </source>
</evidence>
<dbReference type="InterPro" id="IPR036890">
    <property type="entry name" value="HATPase_C_sf"/>
</dbReference>
<keyword evidence="1" id="KW-0812">Transmembrane</keyword>
<feature type="transmembrane region" description="Helical" evidence="1">
    <location>
        <begin position="114"/>
        <end position="135"/>
    </location>
</feature>
<feature type="transmembrane region" description="Helical" evidence="1">
    <location>
        <begin position="12"/>
        <end position="29"/>
    </location>
</feature>
<reference evidence="3 4" key="1">
    <citation type="submission" date="2024-03" db="EMBL/GenBank/DDBJ databases">
        <title>Human intestinal bacterial collection.</title>
        <authorList>
            <person name="Pauvert C."/>
            <person name="Hitch T.C.A."/>
            <person name="Clavel T."/>
        </authorList>
    </citation>
    <scope>NUCLEOTIDE SEQUENCE [LARGE SCALE GENOMIC DNA]</scope>
    <source>
        <strain evidence="3 4">CLA-KB-H122</strain>
    </source>
</reference>
<dbReference type="GO" id="GO:0016301">
    <property type="term" value="F:kinase activity"/>
    <property type="evidence" value="ECO:0007669"/>
    <property type="project" value="UniProtKB-KW"/>
</dbReference>
<feature type="transmembrane region" description="Helical" evidence="1">
    <location>
        <begin position="75"/>
        <end position="94"/>
    </location>
</feature>
<dbReference type="Gene3D" id="3.30.565.10">
    <property type="entry name" value="Histidine kinase-like ATPase, C-terminal domain"/>
    <property type="match status" value="1"/>
</dbReference>
<keyword evidence="3" id="KW-0808">Transferase</keyword>
<evidence type="ECO:0000259" key="2">
    <source>
        <dbReference type="Pfam" id="PF06580"/>
    </source>
</evidence>
<evidence type="ECO:0000256" key="1">
    <source>
        <dbReference type="SAM" id="Phobius"/>
    </source>
</evidence>
<keyword evidence="1" id="KW-1133">Transmembrane helix</keyword>
<keyword evidence="1" id="KW-0472">Membrane</keyword>
<keyword evidence="4" id="KW-1185">Reference proteome</keyword>
<protein>
    <submittedName>
        <fullName evidence="3">Histidine kinase</fullName>
    </submittedName>
</protein>
<sequence>MTASQSKYRAWLVHFTAWAVIFGMPLFVTGPDRPLLSGGEYLRFLLIPLSFMVVFYTNYLGLIDRYLTTRRFGRFAGYNVLLIGAVMIGVHLLFRYVLPDTGHRPPMERTWQDALRFFAGNAVLYLLVVGAGVAIRMTGGWYRAEAARQELEHSRTEAELQNLKSQLNPHFLFNTLNNIYSLIQIDVDRAQRSVHELSSLLRYVLYESSRPTVPLKAEVEFLRDYIELMRIRQPRHVRVFVSLPEEPSPTPVAPLLFISLVENAFKHGVSNEKPSYVTIDIHEEGRRLVCRIRNSCFPKSGDSDRSGSGIGLTNLSKRLEMIYPGRYTFEYGQAGDAYQALLCIELPDE</sequence>
<dbReference type="PANTHER" id="PTHR34220:SF7">
    <property type="entry name" value="SENSOR HISTIDINE KINASE YPDA"/>
    <property type="match status" value="1"/>
</dbReference>
<evidence type="ECO:0000313" key="4">
    <source>
        <dbReference type="Proteomes" id="UP001460202"/>
    </source>
</evidence>
<dbReference type="PANTHER" id="PTHR34220">
    <property type="entry name" value="SENSOR HISTIDINE KINASE YPDA"/>
    <property type="match status" value="1"/>
</dbReference>
<dbReference type="RefSeq" id="WP_276715081.1">
    <property type="nucleotide sequence ID" value="NZ_JBBMFL010000002.1"/>
</dbReference>
<organism evidence="3 4">
    <name type="scientific">Alistipes intestinihominis</name>
    <dbReference type="NCBI Taxonomy" id="3133172"/>
    <lineage>
        <taxon>Bacteria</taxon>
        <taxon>Pseudomonadati</taxon>
        <taxon>Bacteroidota</taxon>
        <taxon>Bacteroidia</taxon>
        <taxon>Bacteroidales</taxon>
        <taxon>Rikenellaceae</taxon>
        <taxon>Alistipes</taxon>
    </lineage>
</organism>
<accession>A0ABV1GTN6</accession>
<dbReference type="EMBL" id="JBBMFL010000002">
    <property type="protein sequence ID" value="MEQ2543757.1"/>
    <property type="molecule type" value="Genomic_DNA"/>
</dbReference>
<proteinExistence type="predicted"/>
<keyword evidence="3" id="KW-0418">Kinase</keyword>
<dbReference type="Pfam" id="PF06580">
    <property type="entry name" value="His_kinase"/>
    <property type="match status" value="1"/>
</dbReference>
<dbReference type="SUPFAM" id="SSF55874">
    <property type="entry name" value="ATPase domain of HSP90 chaperone/DNA topoisomerase II/histidine kinase"/>
    <property type="match status" value="1"/>
</dbReference>
<comment type="caution">
    <text evidence="3">The sequence shown here is derived from an EMBL/GenBank/DDBJ whole genome shotgun (WGS) entry which is preliminary data.</text>
</comment>
<feature type="domain" description="Signal transduction histidine kinase internal region" evidence="2">
    <location>
        <begin position="158"/>
        <end position="234"/>
    </location>
</feature>